<feature type="compositionally biased region" description="Basic and acidic residues" evidence="1">
    <location>
        <begin position="26"/>
        <end position="36"/>
    </location>
</feature>
<keyword evidence="3" id="KW-1185">Reference proteome</keyword>
<organism evidence="4">
    <name type="scientific">Rodentolepis nana</name>
    <name type="common">Dwarf tapeworm</name>
    <name type="synonym">Hymenolepis nana</name>
    <dbReference type="NCBI Taxonomy" id="102285"/>
    <lineage>
        <taxon>Eukaryota</taxon>
        <taxon>Metazoa</taxon>
        <taxon>Spiralia</taxon>
        <taxon>Lophotrochozoa</taxon>
        <taxon>Platyhelminthes</taxon>
        <taxon>Cestoda</taxon>
        <taxon>Eucestoda</taxon>
        <taxon>Cyclophyllidea</taxon>
        <taxon>Hymenolepididae</taxon>
        <taxon>Rodentolepis</taxon>
    </lineage>
</organism>
<protein>
    <submittedName>
        <fullName evidence="2 4">Uncharacterized protein</fullName>
    </submittedName>
</protein>
<dbReference type="AlphaFoldDB" id="A0A0R3T164"/>
<sequence length="92" mass="9990">MFPYDLVDSSRGSVSKVEGRATVNPEIRRCEREVSKKTRISSNKSSVTRHSAPVAMEESEHSSGGDKRESDSSGTDSTIACVEEPNAKEDEG</sequence>
<evidence type="ECO:0000313" key="2">
    <source>
        <dbReference type="EMBL" id="VDN96457.1"/>
    </source>
</evidence>
<name>A0A0R3T164_RODNA</name>
<dbReference type="Proteomes" id="UP000278807">
    <property type="component" value="Unassembled WGS sequence"/>
</dbReference>
<evidence type="ECO:0000313" key="4">
    <source>
        <dbReference type="WBParaSite" id="HNAJ_0000059801-mRNA-1"/>
    </source>
</evidence>
<reference evidence="2 3" key="2">
    <citation type="submission" date="2018-11" db="EMBL/GenBank/DDBJ databases">
        <authorList>
            <consortium name="Pathogen Informatics"/>
        </authorList>
    </citation>
    <scope>NUCLEOTIDE SEQUENCE [LARGE SCALE GENOMIC DNA]</scope>
</reference>
<feature type="compositionally biased region" description="Polar residues" evidence="1">
    <location>
        <begin position="40"/>
        <end position="49"/>
    </location>
</feature>
<proteinExistence type="predicted"/>
<evidence type="ECO:0000256" key="1">
    <source>
        <dbReference type="SAM" id="MobiDB-lite"/>
    </source>
</evidence>
<reference evidence="4" key="1">
    <citation type="submission" date="2017-02" db="UniProtKB">
        <authorList>
            <consortium name="WormBaseParasite"/>
        </authorList>
    </citation>
    <scope>IDENTIFICATION</scope>
</reference>
<dbReference type="WBParaSite" id="HNAJ_0000059801-mRNA-1">
    <property type="protein sequence ID" value="HNAJ_0000059801-mRNA-1"/>
    <property type="gene ID" value="HNAJ_0000059801"/>
</dbReference>
<gene>
    <name evidence="2" type="ORF">HNAJ_LOCUS598</name>
</gene>
<dbReference type="EMBL" id="UZAE01000178">
    <property type="protein sequence ID" value="VDN96457.1"/>
    <property type="molecule type" value="Genomic_DNA"/>
</dbReference>
<feature type="compositionally biased region" description="Basic and acidic residues" evidence="1">
    <location>
        <begin position="58"/>
        <end position="71"/>
    </location>
</feature>
<evidence type="ECO:0000313" key="3">
    <source>
        <dbReference type="Proteomes" id="UP000278807"/>
    </source>
</evidence>
<feature type="region of interest" description="Disordered" evidence="1">
    <location>
        <begin position="1"/>
        <end position="92"/>
    </location>
</feature>
<accession>A0A0R3T164</accession>